<evidence type="ECO:0000313" key="1">
    <source>
        <dbReference type="EMBL" id="KUM58312.1"/>
    </source>
</evidence>
<dbReference type="AlphaFoldDB" id="A0A124GQJ4"/>
<organism evidence="1 2">
    <name type="scientific">Penicillium freii</name>
    <dbReference type="NCBI Taxonomy" id="48697"/>
    <lineage>
        <taxon>Eukaryota</taxon>
        <taxon>Fungi</taxon>
        <taxon>Dikarya</taxon>
        <taxon>Ascomycota</taxon>
        <taxon>Pezizomycotina</taxon>
        <taxon>Eurotiomycetes</taxon>
        <taxon>Eurotiomycetidae</taxon>
        <taxon>Eurotiales</taxon>
        <taxon>Aspergillaceae</taxon>
        <taxon>Penicillium</taxon>
    </lineage>
</organism>
<dbReference type="STRING" id="48697.A0A124GQJ4"/>
<reference evidence="1 2" key="1">
    <citation type="submission" date="2015-10" db="EMBL/GenBank/DDBJ databases">
        <title>Genome sequencing of Penicillium freii.</title>
        <authorList>
            <person name="Nguyen H.D."/>
            <person name="Visagie C.M."/>
            <person name="Seifert K.A."/>
        </authorList>
    </citation>
    <scope>NUCLEOTIDE SEQUENCE [LARGE SCALE GENOMIC DNA]</scope>
    <source>
        <strain evidence="1 2">DAOM 242723</strain>
    </source>
</reference>
<keyword evidence="2" id="KW-1185">Reference proteome</keyword>
<proteinExistence type="predicted"/>
<name>A0A124GQJ4_PENFR</name>
<protein>
    <submittedName>
        <fullName evidence="1">Uncharacterized protein</fullName>
    </submittedName>
</protein>
<accession>A0A124GQJ4</accession>
<evidence type="ECO:0000313" key="2">
    <source>
        <dbReference type="Proteomes" id="UP000055045"/>
    </source>
</evidence>
<dbReference type="OrthoDB" id="4503250at2759"/>
<dbReference type="EMBL" id="LLXE01000292">
    <property type="protein sequence ID" value="KUM58312.1"/>
    <property type="molecule type" value="Genomic_DNA"/>
</dbReference>
<dbReference type="Proteomes" id="UP000055045">
    <property type="component" value="Unassembled WGS sequence"/>
</dbReference>
<comment type="caution">
    <text evidence="1">The sequence shown here is derived from an EMBL/GenBank/DDBJ whole genome shotgun (WGS) entry which is preliminary data.</text>
</comment>
<gene>
    <name evidence="1" type="ORF">ACN42_g8837</name>
</gene>
<sequence>MPYRKQINHKTTDSFLSGWPNITKGDMVQALSPDESTDLSALQTAGSLPLPDGITFNTTLGLDPDLVTVYWCDLAVAITNQPDGDMGNYVALANSDLARGDSTTQNINYFLPTCLIKAFHPRRAGVALYWDAVMDVKDEVDRFS</sequence>